<dbReference type="InterPro" id="IPR010281">
    <property type="entry name" value="DUF885"/>
</dbReference>
<gene>
    <name evidence="1" type="ORF">GCM10023333_26680</name>
</gene>
<evidence type="ECO:0000313" key="2">
    <source>
        <dbReference type="Proteomes" id="UP001499988"/>
    </source>
</evidence>
<sequence length="225" mass="25091">MLGVTIGVGGCQTAEPVVTEPVCDQSCRTAQFEHSAAQMLEALLALLPEWALYQGDYRYAARLTVPNERARQQQLDFCAHWREQLQGFADQELTTAGQIDKGLLLNRLDRIEWGLRDYRDWQWNAARYNVAGPFARLLAGDWAEESVKLRTVLIRLAEVPAYYQAARAALTDPTRAHLALAIQQNNGGLTVLGPALLARVADSTLSASEQALFERRYTNCTKSLI</sequence>
<organism evidence="1 2">
    <name type="scientific">Ferrimonas pelagia</name>
    <dbReference type="NCBI Taxonomy" id="1177826"/>
    <lineage>
        <taxon>Bacteria</taxon>
        <taxon>Pseudomonadati</taxon>
        <taxon>Pseudomonadota</taxon>
        <taxon>Gammaproteobacteria</taxon>
        <taxon>Alteromonadales</taxon>
        <taxon>Ferrimonadaceae</taxon>
        <taxon>Ferrimonas</taxon>
    </lineage>
</organism>
<reference evidence="2" key="1">
    <citation type="journal article" date="2019" name="Int. J. Syst. Evol. Microbiol.">
        <title>The Global Catalogue of Microorganisms (GCM) 10K type strain sequencing project: providing services to taxonomists for standard genome sequencing and annotation.</title>
        <authorList>
            <consortium name="The Broad Institute Genomics Platform"/>
            <consortium name="The Broad Institute Genome Sequencing Center for Infectious Disease"/>
            <person name="Wu L."/>
            <person name="Ma J."/>
        </authorList>
    </citation>
    <scope>NUCLEOTIDE SEQUENCE [LARGE SCALE GENOMIC DNA]</scope>
    <source>
        <strain evidence="2">JCM 18401</strain>
    </source>
</reference>
<name>A0ABP9F1Z2_9GAMM</name>
<dbReference type="EMBL" id="BAABJZ010000087">
    <property type="protein sequence ID" value="GAA4892035.1"/>
    <property type="molecule type" value="Genomic_DNA"/>
</dbReference>
<dbReference type="Pfam" id="PF05960">
    <property type="entry name" value="DUF885"/>
    <property type="match status" value="1"/>
</dbReference>
<evidence type="ECO:0000313" key="1">
    <source>
        <dbReference type="EMBL" id="GAA4892035.1"/>
    </source>
</evidence>
<comment type="caution">
    <text evidence="1">The sequence shown here is derived from an EMBL/GenBank/DDBJ whole genome shotgun (WGS) entry which is preliminary data.</text>
</comment>
<evidence type="ECO:0008006" key="3">
    <source>
        <dbReference type="Google" id="ProtNLM"/>
    </source>
</evidence>
<accession>A0ABP9F1Z2</accession>
<keyword evidence="2" id="KW-1185">Reference proteome</keyword>
<protein>
    <recommendedName>
        <fullName evidence="3">DUF885 domain-containing protein</fullName>
    </recommendedName>
</protein>
<proteinExistence type="predicted"/>
<dbReference type="Proteomes" id="UP001499988">
    <property type="component" value="Unassembled WGS sequence"/>
</dbReference>